<evidence type="ECO:0000313" key="9">
    <source>
        <dbReference type="Proteomes" id="UP000240883"/>
    </source>
</evidence>
<evidence type="ECO:0000256" key="1">
    <source>
        <dbReference type="ARBA" id="ARBA00007992"/>
    </source>
</evidence>
<evidence type="ECO:0000256" key="4">
    <source>
        <dbReference type="ARBA" id="ARBA00023002"/>
    </source>
</evidence>
<feature type="chain" id="PRO_5015711345" evidence="6">
    <location>
        <begin position="23"/>
        <end position="822"/>
    </location>
</feature>
<keyword evidence="5" id="KW-0472">Membrane</keyword>
<keyword evidence="9" id="KW-1185">Reference proteome</keyword>
<dbReference type="EMBL" id="KZ678130">
    <property type="protein sequence ID" value="PSN72628.1"/>
    <property type="molecule type" value="Genomic_DNA"/>
</dbReference>
<feature type="transmembrane region" description="Helical" evidence="5">
    <location>
        <begin position="636"/>
        <end position="654"/>
    </location>
</feature>
<evidence type="ECO:0000256" key="5">
    <source>
        <dbReference type="SAM" id="Phobius"/>
    </source>
</evidence>
<dbReference type="InterPro" id="IPR036188">
    <property type="entry name" value="FAD/NAD-bd_sf"/>
</dbReference>
<name>A0A2T2P5M4_CORCC</name>
<reference evidence="8 9" key="1">
    <citation type="journal article" date="2018" name="Front. Microbiol.">
        <title>Genome-Wide Analysis of Corynespora cassiicola Leaf Fall Disease Putative Effectors.</title>
        <authorList>
            <person name="Lopez D."/>
            <person name="Ribeiro S."/>
            <person name="Label P."/>
            <person name="Fumanal B."/>
            <person name="Venisse J.S."/>
            <person name="Kohler A."/>
            <person name="de Oliveira R.R."/>
            <person name="Labutti K."/>
            <person name="Lipzen A."/>
            <person name="Lail K."/>
            <person name="Bauer D."/>
            <person name="Ohm R.A."/>
            <person name="Barry K.W."/>
            <person name="Spatafora J."/>
            <person name="Grigoriev I.V."/>
            <person name="Martin F.M."/>
            <person name="Pujade-Renaud V."/>
        </authorList>
    </citation>
    <scope>NUCLEOTIDE SEQUENCE [LARGE SCALE GENOMIC DNA]</scope>
    <source>
        <strain evidence="8 9">Philippines</strain>
    </source>
</reference>
<evidence type="ECO:0000259" key="7">
    <source>
        <dbReference type="Pfam" id="PF01494"/>
    </source>
</evidence>
<dbReference type="SUPFAM" id="SSF51905">
    <property type="entry name" value="FAD/NAD(P)-binding domain"/>
    <property type="match status" value="1"/>
</dbReference>
<keyword evidence="4" id="KW-0560">Oxidoreductase</keyword>
<feature type="transmembrane region" description="Helical" evidence="5">
    <location>
        <begin position="527"/>
        <end position="545"/>
    </location>
</feature>
<feature type="transmembrane region" description="Helical" evidence="5">
    <location>
        <begin position="457"/>
        <end position="477"/>
    </location>
</feature>
<keyword evidence="5" id="KW-0812">Transmembrane</keyword>
<keyword evidence="5" id="KW-1133">Transmembrane helix</keyword>
<organism evidence="8 9">
    <name type="scientific">Corynespora cassiicola Philippines</name>
    <dbReference type="NCBI Taxonomy" id="1448308"/>
    <lineage>
        <taxon>Eukaryota</taxon>
        <taxon>Fungi</taxon>
        <taxon>Dikarya</taxon>
        <taxon>Ascomycota</taxon>
        <taxon>Pezizomycotina</taxon>
        <taxon>Dothideomycetes</taxon>
        <taxon>Pleosporomycetidae</taxon>
        <taxon>Pleosporales</taxon>
        <taxon>Corynesporascaceae</taxon>
        <taxon>Corynespora</taxon>
    </lineage>
</organism>
<feature type="transmembrane region" description="Helical" evidence="5">
    <location>
        <begin position="694"/>
        <end position="719"/>
    </location>
</feature>
<evidence type="ECO:0000256" key="6">
    <source>
        <dbReference type="SAM" id="SignalP"/>
    </source>
</evidence>
<dbReference type="OrthoDB" id="10029326at2759"/>
<feature type="domain" description="FAD-binding" evidence="7">
    <location>
        <begin position="7"/>
        <end position="175"/>
    </location>
</feature>
<dbReference type="AlphaFoldDB" id="A0A2T2P5M4"/>
<dbReference type="Proteomes" id="UP000240883">
    <property type="component" value="Unassembled WGS sequence"/>
</dbReference>
<dbReference type="PANTHER" id="PTHR47356">
    <property type="entry name" value="FAD-DEPENDENT MONOOXYGENASE ASQG-RELATED"/>
    <property type="match status" value="1"/>
</dbReference>
<gene>
    <name evidence="8" type="ORF">BS50DRAFT_545317</name>
</gene>
<accession>A0A2T2P5M4</accession>
<keyword evidence="6" id="KW-0732">Signal</keyword>
<dbReference type="InterPro" id="IPR050562">
    <property type="entry name" value="FAD_mOase_fung"/>
</dbReference>
<dbReference type="STRING" id="1448308.A0A2T2P5M4"/>
<keyword evidence="3" id="KW-0274">FAD</keyword>
<dbReference type="PANTHER" id="PTHR47356:SF2">
    <property type="entry name" value="FAD-BINDING DOMAIN-CONTAINING PROTEIN-RELATED"/>
    <property type="match status" value="1"/>
</dbReference>
<dbReference type="Gene3D" id="3.50.50.60">
    <property type="entry name" value="FAD/NAD(P)-binding domain"/>
    <property type="match status" value="1"/>
</dbReference>
<feature type="transmembrane region" description="Helical" evidence="5">
    <location>
        <begin position="557"/>
        <end position="582"/>
    </location>
</feature>
<sequence>MSPQKHATVLIAGGSVAGLALANMLEQTGINYLVLEKYSKIAPDLGASIGIFPNGCRILDQLGCYDALIALVAGKGCFQFLCTKNERGEVISDIPDCAGHLIRRTGYEPFFVDRQMLIQALYDNLKDKSKVLTSKGVAKVDQSSDGVRVTTQDGNNFSGDILVGADGIHSTVRREMWRIADQEQPDYFNQKERTEAPTEYCCIFGISKPTDRFPDFASQTIQGKHHSYLLSSGPGRRIYWFLFKKLAKKTLGLYEKIPRFTEAERDALAAEHAKDPISDSLCFGDLYESRTTATLQALPEVVFSKWHYGRIITIGDAAHKFNPIGGQGGNSAIEDGAVLVNKLYAVLKGEGKGTGLTENVVSTTFHDLEKQRLDRAFTLMDASHDNQSLQAMDGLKYEIIAKYIMPRADPEMIFGILCDGSMPAARLNMIDLPSRPHCEAFYDELPARPLEGKIAKFAPYAACAVFALLTYVAKVYMQLPDSTLPTTFLGAEPKTHFTGIKPLDSLLTIVALSFSDSVGWVDLGHTLQFLYLLSFLTPLLLVWYIEGYRRGSKGSLISWPTFFGLAMHVGGIGVIAPAYFLFSVWTTSSSSYKSCVGRHIPESTARAILPAIFVGYVAPTFLMFFPLVFKSYLQELVAMWPFLEIVVGVIVFVLPKPSPPNAQKSSSSSRFEQYSARDAPHLFKAYTVTFLFSVFYHILSVGFALVTGGPSLCFTRLFFPTVNSPEISLASNESQMFTFLKYDFLFAFIATVLYGAYSVFDLRQKGRVTSKEAIFATLAFLGSQVLIGPGAAFVGLWWWREHKGLGKRADIEKIENNFKDGK</sequence>
<feature type="transmembrane region" description="Helical" evidence="5">
    <location>
        <begin position="607"/>
        <end position="629"/>
    </location>
</feature>
<feature type="transmembrane region" description="Helical" evidence="5">
    <location>
        <begin position="739"/>
        <end position="757"/>
    </location>
</feature>
<feature type="signal peptide" evidence="6">
    <location>
        <begin position="1"/>
        <end position="22"/>
    </location>
</feature>
<evidence type="ECO:0000313" key="8">
    <source>
        <dbReference type="EMBL" id="PSN72628.1"/>
    </source>
</evidence>
<dbReference type="InterPro" id="IPR002938">
    <property type="entry name" value="FAD-bd"/>
</dbReference>
<dbReference type="GO" id="GO:0004497">
    <property type="term" value="F:monooxygenase activity"/>
    <property type="evidence" value="ECO:0007669"/>
    <property type="project" value="InterPro"/>
</dbReference>
<evidence type="ECO:0000256" key="2">
    <source>
        <dbReference type="ARBA" id="ARBA00022630"/>
    </source>
</evidence>
<keyword evidence="2" id="KW-0285">Flavoprotein</keyword>
<protein>
    <submittedName>
        <fullName evidence="8">FAD/NAD(P)-binding domain-containing protein</fullName>
    </submittedName>
</protein>
<feature type="domain" description="FAD-binding" evidence="7">
    <location>
        <begin position="298"/>
        <end position="356"/>
    </location>
</feature>
<evidence type="ECO:0000256" key="3">
    <source>
        <dbReference type="ARBA" id="ARBA00022827"/>
    </source>
</evidence>
<feature type="transmembrane region" description="Helical" evidence="5">
    <location>
        <begin position="773"/>
        <end position="799"/>
    </location>
</feature>
<dbReference type="PRINTS" id="PR00420">
    <property type="entry name" value="RNGMNOXGNASE"/>
</dbReference>
<dbReference type="Pfam" id="PF01494">
    <property type="entry name" value="FAD_binding_3"/>
    <property type="match status" value="2"/>
</dbReference>
<proteinExistence type="inferred from homology"/>
<dbReference type="GO" id="GO:0071949">
    <property type="term" value="F:FAD binding"/>
    <property type="evidence" value="ECO:0007669"/>
    <property type="project" value="InterPro"/>
</dbReference>
<comment type="similarity">
    <text evidence="1">Belongs to the paxM FAD-dependent monooxygenase family.</text>
</comment>